<proteinExistence type="predicted"/>
<name>A0A9D6V176_9BACT</name>
<comment type="caution">
    <text evidence="1">The sequence shown here is derived from an EMBL/GenBank/DDBJ whole genome shotgun (WGS) entry which is preliminary data.</text>
</comment>
<protein>
    <submittedName>
        <fullName evidence="1">Uncharacterized protein</fullName>
    </submittedName>
</protein>
<evidence type="ECO:0000313" key="2">
    <source>
        <dbReference type="Proteomes" id="UP000807825"/>
    </source>
</evidence>
<sequence length="181" mass="19940">MQALREQLSRIFPEECFLPGTRIEENRRVFSIKPDAGEAVIGLKLSPLANRWPENHGICDGLFVCKAQNCNHLIVTLVELKGGDVSKAMNQIRDTCHLLCKSANPVLQIHSEDVIDAAESLNIKGHGKGALGVIVARSGLAQNQKAKKLLWDRYRLRIWSKTGKLEAINCSLLAGKFAGTN</sequence>
<reference evidence="1" key="1">
    <citation type="submission" date="2020-07" db="EMBL/GenBank/DDBJ databases">
        <title>Huge and variable diversity of episymbiotic CPR bacteria and DPANN archaea in groundwater ecosystems.</title>
        <authorList>
            <person name="He C.Y."/>
            <person name="Keren R."/>
            <person name="Whittaker M."/>
            <person name="Farag I.F."/>
            <person name="Doudna J."/>
            <person name="Cate J.H.D."/>
            <person name="Banfield J.F."/>
        </authorList>
    </citation>
    <scope>NUCLEOTIDE SEQUENCE</scope>
    <source>
        <strain evidence="1">NC_groundwater_1664_Pr3_B-0.1um_52_9</strain>
    </source>
</reference>
<accession>A0A9D6V176</accession>
<gene>
    <name evidence="1" type="ORF">HY912_11010</name>
</gene>
<dbReference type="EMBL" id="JACRDE010000297">
    <property type="protein sequence ID" value="MBI5250013.1"/>
    <property type="molecule type" value="Genomic_DNA"/>
</dbReference>
<dbReference type="Proteomes" id="UP000807825">
    <property type="component" value="Unassembled WGS sequence"/>
</dbReference>
<organism evidence="1 2">
    <name type="scientific">Desulfomonile tiedjei</name>
    <dbReference type="NCBI Taxonomy" id="2358"/>
    <lineage>
        <taxon>Bacteria</taxon>
        <taxon>Pseudomonadati</taxon>
        <taxon>Thermodesulfobacteriota</taxon>
        <taxon>Desulfomonilia</taxon>
        <taxon>Desulfomonilales</taxon>
        <taxon>Desulfomonilaceae</taxon>
        <taxon>Desulfomonile</taxon>
    </lineage>
</organism>
<dbReference type="AlphaFoldDB" id="A0A9D6V176"/>
<evidence type="ECO:0000313" key="1">
    <source>
        <dbReference type="EMBL" id="MBI5250013.1"/>
    </source>
</evidence>